<comment type="subunit">
    <text evidence="7">The glycine cleavage system is composed of four proteins: P, T, L and H.</text>
</comment>
<evidence type="ECO:0000256" key="2">
    <source>
        <dbReference type="ARBA" id="ARBA00012616"/>
    </source>
</evidence>
<dbReference type="HAMAP" id="MF_00259">
    <property type="entry name" value="GcvT"/>
    <property type="match status" value="1"/>
</dbReference>
<dbReference type="PIRSF" id="PIRSF006487">
    <property type="entry name" value="GcvT"/>
    <property type="match status" value="1"/>
</dbReference>
<comment type="catalytic activity">
    <reaction evidence="6 7">
        <text>N(6)-[(R)-S(8)-aminomethyldihydrolipoyl]-L-lysyl-[protein] + (6S)-5,6,7,8-tetrahydrofolate = N(6)-[(R)-dihydrolipoyl]-L-lysyl-[protein] + (6R)-5,10-methylene-5,6,7,8-tetrahydrofolate + NH4(+)</text>
        <dbReference type="Rhea" id="RHEA:16945"/>
        <dbReference type="Rhea" id="RHEA-COMP:10475"/>
        <dbReference type="Rhea" id="RHEA-COMP:10492"/>
        <dbReference type="ChEBI" id="CHEBI:15636"/>
        <dbReference type="ChEBI" id="CHEBI:28938"/>
        <dbReference type="ChEBI" id="CHEBI:57453"/>
        <dbReference type="ChEBI" id="CHEBI:83100"/>
        <dbReference type="ChEBI" id="CHEBI:83143"/>
        <dbReference type="EC" id="2.1.2.10"/>
    </reaction>
</comment>
<evidence type="ECO:0000256" key="1">
    <source>
        <dbReference type="ARBA" id="ARBA00008609"/>
    </source>
</evidence>
<proteinExistence type="inferred from homology"/>
<evidence type="ECO:0000256" key="3">
    <source>
        <dbReference type="ARBA" id="ARBA00022576"/>
    </source>
</evidence>
<dbReference type="Pfam" id="PF01571">
    <property type="entry name" value="GCV_T"/>
    <property type="match status" value="1"/>
</dbReference>
<evidence type="ECO:0000313" key="11">
    <source>
        <dbReference type="Proteomes" id="UP001056336"/>
    </source>
</evidence>
<comment type="similarity">
    <text evidence="1 7">Belongs to the GcvT family.</text>
</comment>
<dbReference type="InterPro" id="IPR006223">
    <property type="entry name" value="GcvT"/>
</dbReference>
<accession>A0ABY4QVJ1</accession>
<evidence type="ECO:0000259" key="9">
    <source>
        <dbReference type="Pfam" id="PF08669"/>
    </source>
</evidence>
<name>A0ABY4QVJ1_9ACTN</name>
<dbReference type="GO" id="GO:0004047">
    <property type="term" value="F:aminomethyltransferase activity"/>
    <property type="evidence" value="ECO:0007669"/>
    <property type="project" value="UniProtKB-EC"/>
</dbReference>
<sequence length="375" mass="39483">MTTPAALRRSPLHDRHLDLGAKLADFGGWEMPIEYGASGGGVIAEHTAVRTAVGLFDVSHLGKATVAGPGARAFVNSCFTADLGRIVPGQAQYTLCCAEDGGVIDDVFSYLVSDDEVFLMPNAANADEVIGLLSAEAHRRAPGLTVTNQHEGFGVLAVQGPRSAAVLADLDLPSDMPYVSFVDAEFDGRPVRVCRTGYTGEHGYELIPAWSDAGALWDALAETVRRHDGMPAGLGARDTLRTEMGYPLHGQDLARDITPVQAGSGWAVGWKKDAFWGRDALVAEKAAGPARSLRGLALSDRGVPRPHMQVLGAEGQPLGHTTSGTFSPTLKKGIALALLDTAAGLEHGSPVTIDVRGRSLSATVVKLPFVPSHVR</sequence>
<keyword evidence="3 7" id="KW-0032">Aminotransferase</keyword>
<dbReference type="NCBIfam" id="TIGR00528">
    <property type="entry name" value="gcvT"/>
    <property type="match status" value="1"/>
</dbReference>
<comment type="function">
    <text evidence="7">The glycine cleavage system catalyzes the degradation of glycine.</text>
</comment>
<dbReference type="InterPro" id="IPR022903">
    <property type="entry name" value="GcvT_bac"/>
</dbReference>
<evidence type="ECO:0000256" key="7">
    <source>
        <dbReference type="HAMAP-Rule" id="MF_00259"/>
    </source>
</evidence>
<dbReference type="SUPFAM" id="SSF101790">
    <property type="entry name" value="Aminomethyltransferase beta-barrel domain"/>
    <property type="match status" value="1"/>
</dbReference>
<dbReference type="Proteomes" id="UP001056336">
    <property type="component" value="Chromosome"/>
</dbReference>
<dbReference type="EMBL" id="CP097332">
    <property type="protein sequence ID" value="UQX87272.1"/>
    <property type="molecule type" value="Genomic_DNA"/>
</dbReference>
<gene>
    <name evidence="7 10" type="primary">gcvT</name>
    <name evidence="10" type="ORF">M6D93_13295</name>
</gene>
<dbReference type="InterPro" id="IPR006222">
    <property type="entry name" value="GCVT_N"/>
</dbReference>
<dbReference type="Gene3D" id="3.30.1360.120">
    <property type="entry name" value="Probable tRNA modification gtpase trme, domain 1"/>
    <property type="match status" value="1"/>
</dbReference>
<reference evidence="10" key="1">
    <citation type="journal article" date="2018" name="Int. J. Syst. Evol. Microbiol.">
        <title>Jatrophihabitans telluris sp. nov., isolated from sediment soil of lava forest wetlands and the emended description of the genus Jatrophihabitans.</title>
        <authorList>
            <person name="Lee K.C."/>
            <person name="Suh M.K."/>
            <person name="Eom M.K."/>
            <person name="Kim K.K."/>
            <person name="Kim J.S."/>
            <person name="Kim D.S."/>
            <person name="Ko S.H."/>
            <person name="Shin Y.K."/>
            <person name="Lee J.S."/>
        </authorList>
    </citation>
    <scope>NUCLEOTIDE SEQUENCE</scope>
    <source>
        <strain evidence="10">N237</strain>
    </source>
</reference>
<dbReference type="InterPro" id="IPR027266">
    <property type="entry name" value="TrmE/GcvT-like"/>
</dbReference>
<evidence type="ECO:0000256" key="6">
    <source>
        <dbReference type="ARBA" id="ARBA00047665"/>
    </source>
</evidence>
<dbReference type="SUPFAM" id="SSF103025">
    <property type="entry name" value="Folate-binding domain"/>
    <property type="match status" value="1"/>
</dbReference>
<dbReference type="EC" id="2.1.2.10" evidence="2 7"/>
<dbReference type="InterPro" id="IPR029043">
    <property type="entry name" value="GcvT/YgfZ_C"/>
</dbReference>
<dbReference type="PANTHER" id="PTHR43757">
    <property type="entry name" value="AMINOMETHYLTRANSFERASE"/>
    <property type="match status" value="1"/>
</dbReference>
<organism evidence="10 11">
    <name type="scientific">Jatrophihabitans telluris</name>
    <dbReference type="NCBI Taxonomy" id="2038343"/>
    <lineage>
        <taxon>Bacteria</taxon>
        <taxon>Bacillati</taxon>
        <taxon>Actinomycetota</taxon>
        <taxon>Actinomycetes</taxon>
        <taxon>Jatrophihabitantales</taxon>
        <taxon>Jatrophihabitantaceae</taxon>
        <taxon>Jatrophihabitans</taxon>
    </lineage>
</organism>
<feature type="domain" description="GCVT N-terminal" evidence="8">
    <location>
        <begin position="12"/>
        <end position="272"/>
    </location>
</feature>
<feature type="domain" description="Aminomethyltransferase C-terminal" evidence="9">
    <location>
        <begin position="291"/>
        <end position="370"/>
    </location>
</feature>
<dbReference type="InterPro" id="IPR013977">
    <property type="entry name" value="GcvT_C"/>
</dbReference>
<evidence type="ECO:0000313" key="10">
    <source>
        <dbReference type="EMBL" id="UQX87272.1"/>
    </source>
</evidence>
<protein>
    <recommendedName>
        <fullName evidence="2 7">Aminomethyltransferase</fullName>
        <ecNumber evidence="2 7">2.1.2.10</ecNumber>
    </recommendedName>
    <alternativeName>
        <fullName evidence="5 7">Glycine cleavage system T protein</fullName>
    </alternativeName>
</protein>
<dbReference type="PANTHER" id="PTHR43757:SF2">
    <property type="entry name" value="AMINOMETHYLTRANSFERASE, MITOCHONDRIAL"/>
    <property type="match status" value="1"/>
</dbReference>
<keyword evidence="4 7" id="KW-0808">Transferase</keyword>
<keyword evidence="11" id="KW-1185">Reference proteome</keyword>
<dbReference type="Pfam" id="PF08669">
    <property type="entry name" value="GCV_T_C"/>
    <property type="match status" value="1"/>
</dbReference>
<dbReference type="NCBIfam" id="NF001567">
    <property type="entry name" value="PRK00389.1"/>
    <property type="match status" value="1"/>
</dbReference>
<evidence type="ECO:0000256" key="4">
    <source>
        <dbReference type="ARBA" id="ARBA00022679"/>
    </source>
</evidence>
<evidence type="ECO:0000256" key="5">
    <source>
        <dbReference type="ARBA" id="ARBA00031395"/>
    </source>
</evidence>
<dbReference type="InterPro" id="IPR028896">
    <property type="entry name" value="GcvT/YgfZ/DmdA"/>
</dbReference>
<evidence type="ECO:0000259" key="8">
    <source>
        <dbReference type="Pfam" id="PF01571"/>
    </source>
</evidence>
<reference evidence="10" key="2">
    <citation type="submission" date="2022-05" db="EMBL/GenBank/DDBJ databases">
        <authorList>
            <person name="Kim J.-S."/>
            <person name="Lee K."/>
            <person name="Suh M."/>
            <person name="Eom M."/>
            <person name="Kim J.-S."/>
            <person name="Kim D.-S."/>
            <person name="Ko S.-H."/>
            <person name="Shin Y."/>
            <person name="Lee J.-S."/>
        </authorList>
    </citation>
    <scope>NUCLEOTIDE SEQUENCE</scope>
    <source>
        <strain evidence="10">N237</strain>
    </source>
</reference>
<dbReference type="RefSeq" id="WP_249769762.1">
    <property type="nucleotide sequence ID" value="NZ_CP097332.1"/>
</dbReference>